<dbReference type="InterPro" id="IPR014757">
    <property type="entry name" value="Tscrpt_reg_IclR_C"/>
</dbReference>
<evidence type="ECO:0000256" key="2">
    <source>
        <dbReference type="ARBA" id="ARBA00023125"/>
    </source>
</evidence>
<dbReference type="GO" id="GO:0003677">
    <property type="term" value="F:DNA binding"/>
    <property type="evidence" value="ECO:0007669"/>
    <property type="project" value="UniProtKB-KW"/>
</dbReference>
<dbReference type="InterPro" id="IPR005471">
    <property type="entry name" value="Tscrpt_reg_IclR_N"/>
</dbReference>
<dbReference type="SMART" id="SM00346">
    <property type="entry name" value="HTH_ICLR"/>
    <property type="match status" value="1"/>
</dbReference>
<evidence type="ECO:0000259" key="4">
    <source>
        <dbReference type="PROSITE" id="PS51077"/>
    </source>
</evidence>
<evidence type="ECO:0000313" key="6">
    <source>
        <dbReference type="EMBL" id="SPW31685.1"/>
    </source>
</evidence>
<dbReference type="PROSITE" id="PS51078">
    <property type="entry name" value="ICLR_ED"/>
    <property type="match status" value="1"/>
</dbReference>
<feature type="domain" description="HTH iclR-type" evidence="4">
    <location>
        <begin position="14"/>
        <end position="73"/>
    </location>
</feature>
<evidence type="ECO:0000313" key="7">
    <source>
        <dbReference type="Proteomes" id="UP000249886"/>
    </source>
</evidence>
<accession>A0A3S5BMG3</accession>
<comment type="caution">
    <text evidence="6">The sequence shown here is derived from an EMBL/GenBank/DDBJ whole genome shotgun (WGS) entry which is preliminary data.</text>
</comment>
<feature type="domain" description="IclR-ED" evidence="5">
    <location>
        <begin position="74"/>
        <end position="241"/>
    </location>
</feature>
<dbReference type="InterPro" id="IPR036390">
    <property type="entry name" value="WH_DNA-bd_sf"/>
</dbReference>
<dbReference type="EMBL" id="UARK01000032">
    <property type="protein sequence ID" value="SPW31685.1"/>
    <property type="molecule type" value="Genomic_DNA"/>
</dbReference>
<evidence type="ECO:0000256" key="1">
    <source>
        <dbReference type="ARBA" id="ARBA00023015"/>
    </source>
</evidence>
<keyword evidence="3" id="KW-0804">Transcription</keyword>
<dbReference type="InterPro" id="IPR050707">
    <property type="entry name" value="HTH_MetabolicPath_Reg"/>
</dbReference>
<evidence type="ECO:0000259" key="5">
    <source>
        <dbReference type="PROSITE" id="PS51078"/>
    </source>
</evidence>
<dbReference type="GeneID" id="84574846"/>
<evidence type="ECO:0000256" key="3">
    <source>
        <dbReference type="ARBA" id="ARBA00023163"/>
    </source>
</evidence>
<dbReference type="InterPro" id="IPR011991">
    <property type="entry name" value="ArsR-like_HTH"/>
</dbReference>
<dbReference type="PROSITE" id="PS51077">
    <property type="entry name" value="HTH_ICLR"/>
    <property type="match status" value="1"/>
</dbReference>
<reference evidence="6 7" key="1">
    <citation type="submission" date="2018-06" db="EMBL/GenBank/DDBJ databases">
        <authorList>
            <consortium name="Pathogen Informatics"/>
            <person name="Doyle S."/>
        </authorList>
    </citation>
    <scope>NUCLEOTIDE SEQUENCE [LARGE SCALE GENOMIC DNA]</scope>
    <source>
        <strain evidence="6 7">NCTC10254</strain>
    </source>
</reference>
<dbReference type="GO" id="GO:0003700">
    <property type="term" value="F:DNA-binding transcription factor activity"/>
    <property type="evidence" value="ECO:0007669"/>
    <property type="project" value="TreeGrafter"/>
</dbReference>
<keyword evidence="2" id="KW-0238">DNA-binding</keyword>
<keyword evidence="1" id="KW-0805">Transcription regulation</keyword>
<dbReference type="Pfam" id="PF09339">
    <property type="entry name" value="HTH_IclR"/>
    <property type="match status" value="1"/>
</dbReference>
<dbReference type="Pfam" id="PF01614">
    <property type="entry name" value="IclR_C"/>
    <property type="match status" value="1"/>
</dbReference>
<dbReference type="RefSeq" id="WP_005527171.1">
    <property type="nucleotide sequence ID" value="NZ_CAJPQJ010000042.1"/>
</dbReference>
<name>A0A3S5BMG3_9CORY</name>
<organism evidence="6 7">
    <name type="scientific">Corynebacterium matruchotii</name>
    <dbReference type="NCBI Taxonomy" id="43768"/>
    <lineage>
        <taxon>Bacteria</taxon>
        <taxon>Bacillati</taxon>
        <taxon>Actinomycetota</taxon>
        <taxon>Actinomycetes</taxon>
        <taxon>Mycobacteriales</taxon>
        <taxon>Corynebacteriaceae</taxon>
        <taxon>Corynebacterium</taxon>
    </lineage>
</organism>
<sequence>MGQNITPPATTSGIKVLDRAMLILVTIGEKPRSLTELCEATGLPRATAHRLASALETHHILTRTADGRWTIGAVLTSLGARSATTLVDAATPIMAALMADTGESVQLYQLAGAHRVCIAAQEPASGLQNTVPTGSRLPLTAGSAAKIFLAYSSPALKATIMAENPSFTLQDIDEARDQGWAESISEREVGLASLSAPVFNGEGLFVAALSISGPAERLKPHPGALWADHLVAAATQLSAAL</sequence>
<proteinExistence type="predicted"/>
<gene>
    <name evidence="6" type="primary">ltbR</name>
    <name evidence="6" type="ORF">NCTC10254_02180</name>
</gene>
<dbReference type="InterPro" id="IPR029016">
    <property type="entry name" value="GAF-like_dom_sf"/>
</dbReference>
<protein>
    <submittedName>
        <fullName evidence="6">IclR family transcriptional regulator</fullName>
    </submittedName>
</protein>
<dbReference type="Gene3D" id="1.10.10.10">
    <property type="entry name" value="Winged helix-like DNA-binding domain superfamily/Winged helix DNA-binding domain"/>
    <property type="match status" value="1"/>
</dbReference>
<dbReference type="CDD" id="cd00090">
    <property type="entry name" value="HTH_ARSR"/>
    <property type="match status" value="1"/>
</dbReference>
<dbReference type="InterPro" id="IPR036388">
    <property type="entry name" value="WH-like_DNA-bd_sf"/>
</dbReference>
<dbReference type="AlphaFoldDB" id="A0A3S5BMG3"/>
<dbReference type="SUPFAM" id="SSF55781">
    <property type="entry name" value="GAF domain-like"/>
    <property type="match status" value="1"/>
</dbReference>
<dbReference type="GO" id="GO:0045892">
    <property type="term" value="P:negative regulation of DNA-templated transcription"/>
    <property type="evidence" value="ECO:0007669"/>
    <property type="project" value="TreeGrafter"/>
</dbReference>
<dbReference type="PANTHER" id="PTHR30136">
    <property type="entry name" value="HELIX-TURN-HELIX TRANSCRIPTIONAL REGULATOR, ICLR FAMILY"/>
    <property type="match status" value="1"/>
</dbReference>
<dbReference type="Gene3D" id="3.30.450.40">
    <property type="match status" value="1"/>
</dbReference>
<dbReference type="PANTHER" id="PTHR30136:SF39">
    <property type="entry name" value="TRANSCRIPTIONAL REGULATORY PROTEIN"/>
    <property type="match status" value="1"/>
</dbReference>
<dbReference type="Proteomes" id="UP000249886">
    <property type="component" value="Unassembled WGS sequence"/>
</dbReference>
<dbReference type="SUPFAM" id="SSF46785">
    <property type="entry name" value="Winged helix' DNA-binding domain"/>
    <property type="match status" value="1"/>
</dbReference>